<dbReference type="AlphaFoldDB" id="A0A0E9S790"/>
<reference evidence="1" key="1">
    <citation type="submission" date="2014-11" db="EMBL/GenBank/DDBJ databases">
        <authorList>
            <person name="Amaro Gonzalez C."/>
        </authorList>
    </citation>
    <scope>NUCLEOTIDE SEQUENCE</scope>
</reference>
<sequence>MKGRFVDGRFFLSFRFLSGRMIPR</sequence>
<accession>A0A0E9S790</accession>
<protein>
    <submittedName>
        <fullName evidence="1">Uncharacterized protein</fullName>
    </submittedName>
</protein>
<dbReference type="EMBL" id="GBXM01072189">
    <property type="protein sequence ID" value="JAH36388.1"/>
    <property type="molecule type" value="Transcribed_RNA"/>
</dbReference>
<reference evidence="1" key="2">
    <citation type="journal article" date="2015" name="Fish Shellfish Immunol.">
        <title>Early steps in the European eel (Anguilla anguilla)-Vibrio vulnificus interaction in the gills: Role of the RtxA13 toxin.</title>
        <authorList>
            <person name="Callol A."/>
            <person name="Pajuelo D."/>
            <person name="Ebbesson L."/>
            <person name="Teles M."/>
            <person name="MacKenzie S."/>
            <person name="Amaro C."/>
        </authorList>
    </citation>
    <scope>NUCLEOTIDE SEQUENCE</scope>
</reference>
<name>A0A0E9S790_ANGAN</name>
<proteinExistence type="predicted"/>
<evidence type="ECO:0000313" key="1">
    <source>
        <dbReference type="EMBL" id="JAH36388.1"/>
    </source>
</evidence>
<organism evidence="1">
    <name type="scientific">Anguilla anguilla</name>
    <name type="common">European freshwater eel</name>
    <name type="synonym">Muraena anguilla</name>
    <dbReference type="NCBI Taxonomy" id="7936"/>
    <lineage>
        <taxon>Eukaryota</taxon>
        <taxon>Metazoa</taxon>
        <taxon>Chordata</taxon>
        <taxon>Craniata</taxon>
        <taxon>Vertebrata</taxon>
        <taxon>Euteleostomi</taxon>
        <taxon>Actinopterygii</taxon>
        <taxon>Neopterygii</taxon>
        <taxon>Teleostei</taxon>
        <taxon>Anguilliformes</taxon>
        <taxon>Anguillidae</taxon>
        <taxon>Anguilla</taxon>
    </lineage>
</organism>